<name>A0A644XZL4_9ZZZZ</name>
<protein>
    <submittedName>
        <fullName evidence="1">Uncharacterized protein</fullName>
    </submittedName>
</protein>
<proteinExistence type="predicted"/>
<reference evidence="1" key="1">
    <citation type="submission" date="2019-08" db="EMBL/GenBank/DDBJ databases">
        <authorList>
            <person name="Kucharzyk K."/>
            <person name="Murdoch R.W."/>
            <person name="Higgins S."/>
            <person name="Loffler F."/>
        </authorList>
    </citation>
    <scope>NUCLEOTIDE SEQUENCE</scope>
</reference>
<organism evidence="1">
    <name type="scientific">bioreactor metagenome</name>
    <dbReference type="NCBI Taxonomy" id="1076179"/>
    <lineage>
        <taxon>unclassified sequences</taxon>
        <taxon>metagenomes</taxon>
        <taxon>ecological metagenomes</taxon>
    </lineage>
</organism>
<accession>A0A644XZL4</accession>
<sequence length="75" mass="8160">MLLENLGHRVIKRFQRRPTPVEKIIPAGMKFPPGRHAGQAAGIEGIKGHGLGCKTREIRGLHPVIAIGFKGCLVQ</sequence>
<dbReference type="EMBL" id="VSSQ01003229">
    <property type="protein sequence ID" value="MPM19713.1"/>
    <property type="molecule type" value="Genomic_DNA"/>
</dbReference>
<evidence type="ECO:0000313" key="1">
    <source>
        <dbReference type="EMBL" id="MPM19713.1"/>
    </source>
</evidence>
<gene>
    <name evidence="1" type="ORF">SDC9_66139</name>
</gene>
<dbReference type="AlphaFoldDB" id="A0A644XZL4"/>
<comment type="caution">
    <text evidence="1">The sequence shown here is derived from an EMBL/GenBank/DDBJ whole genome shotgun (WGS) entry which is preliminary data.</text>
</comment>